<feature type="zinc finger region" description="C3H1-type" evidence="8">
    <location>
        <begin position="273"/>
        <end position="301"/>
    </location>
</feature>
<dbReference type="Pfam" id="PF23261">
    <property type="entry name" value="zf-CCCH_11"/>
    <property type="match status" value="1"/>
</dbReference>
<dbReference type="PROSITE" id="PS50103">
    <property type="entry name" value="ZF_C3H1"/>
    <property type="match status" value="2"/>
</dbReference>
<dbReference type="InterPro" id="IPR036855">
    <property type="entry name" value="Znf_CCCH_sf"/>
</dbReference>
<keyword evidence="9" id="KW-0175">Coiled coil</keyword>
<evidence type="ECO:0000256" key="3">
    <source>
        <dbReference type="ARBA" id="ARBA00022490"/>
    </source>
</evidence>
<dbReference type="SMART" id="SM00356">
    <property type="entry name" value="ZnF_C3H1"/>
    <property type="match status" value="5"/>
</dbReference>
<dbReference type="SUPFAM" id="SSF90229">
    <property type="entry name" value="CCCH zinc finger"/>
    <property type="match status" value="1"/>
</dbReference>
<evidence type="ECO:0000256" key="10">
    <source>
        <dbReference type="SAM" id="MobiDB-lite"/>
    </source>
</evidence>
<dbReference type="PANTHER" id="PTHR14493:SF50">
    <property type="entry name" value="RING FINGER PROTEIN UNKEMPT"/>
    <property type="match status" value="1"/>
</dbReference>
<evidence type="ECO:0000256" key="1">
    <source>
        <dbReference type="ARBA" id="ARBA00004496"/>
    </source>
</evidence>
<evidence type="ECO:0000256" key="2">
    <source>
        <dbReference type="ARBA" id="ARBA00008808"/>
    </source>
</evidence>
<proteinExistence type="inferred from homology"/>
<accession>A0A5K4ETY8</accession>
<evidence type="ECO:0000259" key="11">
    <source>
        <dbReference type="PROSITE" id="PS50103"/>
    </source>
</evidence>
<dbReference type="InParanoid" id="A0A5K4ETY8"/>
<dbReference type="GO" id="GO:0005737">
    <property type="term" value="C:cytoplasm"/>
    <property type="evidence" value="ECO:0007669"/>
    <property type="project" value="UniProtKB-SubCell"/>
</dbReference>
<dbReference type="InterPro" id="IPR057295">
    <property type="entry name" value="UNK_Znf_4"/>
</dbReference>
<keyword evidence="5" id="KW-0677">Repeat</keyword>
<comment type="similarity">
    <text evidence="2">Belongs to the unkempt family.</text>
</comment>
<dbReference type="Pfam" id="PF23035">
    <property type="entry name" value="zf-CCCH_UNK-like_4th"/>
    <property type="match status" value="1"/>
</dbReference>
<dbReference type="InterPro" id="IPR000571">
    <property type="entry name" value="Znf_CCCH"/>
</dbReference>
<keyword evidence="7 8" id="KW-0862">Zinc</keyword>
<keyword evidence="4 8" id="KW-0479">Metal-binding</keyword>
<feature type="coiled-coil region" evidence="9">
    <location>
        <begin position="1045"/>
        <end position="1072"/>
    </location>
</feature>
<dbReference type="InterPro" id="IPR057296">
    <property type="entry name" value="UNK_Znf_5"/>
</dbReference>
<evidence type="ECO:0000313" key="12">
    <source>
        <dbReference type="WBParaSite" id="Smp_154250.5"/>
    </source>
</evidence>
<dbReference type="GO" id="GO:0008270">
    <property type="term" value="F:zinc ion binding"/>
    <property type="evidence" value="ECO:0007669"/>
    <property type="project" value="UniProtKB-KW"/>
</dbReference>
<reference evidence="12" key="1">
    <citation type="submission" date="2019-11" db="UniProtKB">
        <authorList>
            <consortium name="WormBaseParasite"/>
        </authorList>
    </citation>
    <scope>IDENTIFICATION</scope>
    <source>
        <strain evidence="12">Puerto Rican</strain>
    </source>
</reference>
<evidence type="ECO:0000256" key="7">
    <source>
        <dbReference type="ARBA" id="ARBA00022833"/>
    </source>
</evidence>
<evidence type="ECO:0000256" key="9">
    <source>
        <dbReference type="SAM" id="Coils"/>
    </source>
</evidence>
<sequence>MVTNNDAIQFLFSPKTYNMRQEKPRHLKYLNEFRTQQCLLFLEQQCQFHRPYTCFHWHFPNQKRRRPFKRPDGTFNYNPDVYCDKYDETSGSCADGDECPYAHRNAGDTERRYHPRYFKTGNCIYETMENGACVKNGLHCAFAHGPDDIRLPVYDIREVQDASSKFTVNLPASLEKERVLSEDPKWNEMFHVLGCYKTELCKKPPRMCRQGYSCPFYHNGKDKRRAPDKFLYRSTPCPIVRPGDEWQDSTLCDTGDACVYCHTRTEQQFHPEIYKSTKCNDVLNSGYCPRGPFCAFAHCDSEMSIGRDFSANVQQEQPGLIIESNNNNSLSSNNISLSSSSITTGITTTTSSFQYHRHIPSDISVISHGGGGSENQQYSVHSPHLHPSTPSAMNSNLRILGTSSTTTPTFAGINNNNLPPNLMSNLNANFSNLPSMITSSHQQQQISQRTTSSQHHHHYHQQHLMSFPSSTMEFNKSISTIDHSGRCSHIPPNPMTSNVISPLGSALNQSCIRGRRLARCTSPRTTGMWPTFNLITNPGNDRQHFTQLPGPSNSDARIGACSSLGVLSPNAVGSTCSPIQNTHFSHSRSRPIPGQFHNDILWDNFESTNSTEQQYFSPSCPWSTMNISGTDNNNSNDGINETENDFNTFLDQYHMPVGIANTSSISNCDDTSRDSGLVLDMTLPPTSPLESNCGGFLNSNLDVDLLSQLTQSQRQQHNSSNTATSATAAALFDDIHTVYPTISQDMVFHSPSDDGFISAHSTSEELDHPQHRHHHSSSFLVTVSTSGSVGVSDCSSLPNFYASNPVSIPGKGGNNSKDVKGLQMRCGFLDSITCQSDNNLPQYDSAQSTNLQQQAGSSNSSIIRSSNFIKSNQHIVGWPSSFIDETGYHRHSSPISSPVSLSSNSNRFSSIVGTPLGRVNQPISSVSGVDLNASGLASSASSSSTSAISFGAIGSRIHHCSMTSESTDQPDNNQSTRSQQYSECSTQGGISNISSTTSPNQLDLGGTRTSSRIFSHSINDNFTNLPQSPILLSSPFSNPGCDLERITLRRELDEVKQLLDSKEGEVEVLKKQRDFVTEHLRDSLGVIRRLFHSLNISPSASTDLFKPLFIDTEINNISSEQSTGCCYAQSLSSESNPCEKFKTCMQTSPVKSPSPSGPIDSVSRNPLQQQEALAALFANPLVSALLNSHHNNDIHTVDDDGSNKTKSEMQVCFYLN</sequence>
<keyword evidence="6 8" id="KW-0863">Zinc-finger</keyword>
<feature type="domain" description="C3H1-type" evidence="11">
    <location>
        <begin position="77"/>
        <end position="106"/>
    </location>
</feature>
<name>A0A5K4ETY8_SCHMA</name>
<feature type="region of interest" description="Disordered" evidence="10">
    <location>
        <begin position="962"/>
        <end position="1008"/>
    </location>
</feature>
<dbReference type="InterPro" id="IPR045234">
    <property type="entry name" value="Unkempt-like"/>
</dbReference>
<evidence type="ECO:0000256" key="6">
    <source>
        <dbReference type="ARBA" id="ARBA00022771"/>
    </source>
</evidence>
<keyword evidence="3" id="KW-0963">Cytoplasm</keyword>
<dbReference type="Pfam" id="PF00642">
    <property type="entry name" value="zf-CCCH"/>
    <property type="match status" value="1"/>
</dbReference>
<evidence type="ECO:0000256" key="8">
    <source>
        <dbReference type="PROSITE-ProRule" id="PRU00723"/>
    </source>
</evidence>
<dbReference type="WBParaSite" id="Smp_154250.5">
    <property type="protein sequence ID" value="Smp_154250.5"/>
    <property type="gene ID" value="Smp_154250"/>
</dbReference>
<dbReference type="Pfam" id="PF25427">
    <property type="entry name" value="zf-CCCH_UNK"/>
    <property type="match status" value="1"/>
</dbReference>
<feature type="zinc finger region" description="C3H1-type" evidence="8">
    <location>
        <begin position="77"/>
        <end position="106"/>
    </location>
</feature>
<dbReference type="PANTHER" id="PTHR14493">
    <property type="entry name" value="UNKEMPT FAMILY MEMBER"/>
    <property type="match status" value="1"/>
</dbReference>
<organism evidence="12">
    <name type="scientific">Schistosoma mansoni</name>
    <name type="common">Blood fluke</name>
    <dbReference type="NCBI Taxonomy" id="6183"/>
    <lineage>
        <taxon>Eukaryota</taxon>
        <taxon>Metazoa</taxon>
        <taxon>Spiralia</taxon>
        <taxon>Lophotrochozoa</taxon>
        <taxon>Platyhelminthes</taxon>
        <taxon>Trematoda</taxon>
        <taxon>Digenea</taxon>
        <taxon>Strigeidida</taxon>
        <taxon>Schistosomatoidea</taxon>
        <taxon>Schistosomatidae</taxon>
        <taxon>Schistosoma</taxon>
    </lineage>
</organism>
<feature type="domain" description="C3H1-type" evidence="11">
    <location>
        <begin position="273"/>
        <end position="301"/>
    </location>
</feature>
<evidence type="ECO:0000256" key="5">
    <source>
        <dbReference type="ARBA" id="ARBA00022737"/>
    </source>
</evidence>
<dbReference type="AlphaFoldDB" id="A0A5K4ETY8"/>
<comment type="subcellular location">
    <subcellularLocation>
        <location evidence="1">Cytoplasm</location>
    </subcellularLocation>
</comment>
<protein>
    <submittedName>
        <fullName evidence="12">Putative unkempt protein</fullName>
    </submittedName>
</protein>
<dbReference type="InterPro" id="IPR040594">
    <property type="entry name" value="UNK_Znf_1"/>
</dbReference>
<evidence type="ECO:0000256" key="4">
    <source>
        <dbReference type="ARBA" id="ARBA00022723"/>
    </source>
</evidence>
<dbReference type="Pfam" id="PF18384">
    <property type="entry name" value="zf_CCCH_5"/>
    <property type="match status" value="1"/>
</dbReference>